<comment type="caution">
    <text evidence="1">The sequence shown here is derived from an EMBL/GenBank/DDBJ whole genome shotgun (WGS) entry which is preliminary data.</text>
</comment>
<sequence>MFAHPRFHENQNDIMDVGVFSHNEVKVIEFGGCVGNWFEIEFVMNVIKYAHKLEKIVMTRIGSLIRCGFKVDVKR</sequence>
<protein>
    <submittedName>
        <fullName evidence="1">Uncharacterized protein</fullName>
    </submittedName>
</protein>
<proteinExistence type="predicted"/>
<dbReference type="Gramene" id="rna44295">
    <property type="protein sequence ID" value="RHN49462.1"/>
    <property type="gene ID" value="gene44295"/>
</dbReference>
<evidence type="ECO:0000313" key="1">
    <source>
        <dbReference type="EMBL" id="RHN49462.1"/>
    </source>
</evidence>
<accession>A0A396H872</accession>
<dbReference type="AlphaFoldDB" id="A0A396H872"/>
<dbReference type="Proteomes" id="UP000265566">
    <property type="component" value="Chromosome 7"/>
</dbReference>
<gene>
    <name evidence="1" type="ORF">MtrunA17_Chr7g0274771</name>
</gene>
<reference evidence="1" key="1">
    <citation type="journal article" date="2018" name="Nat. Plants">
        <title>Whole-genome landscape of Medicago truncatula symbiotic genes.</title>
        <authorList>
            <person name="Pecrix Y."/>
            <person name="Gamas P."/>
            <person name="Carrere S."/>
        </authorList>
    </citation>
    <scope>NUCLEOTIDE SEQUENCE</scope>
    <source>
        <tissue evidence="1">Leaves</tissue>
    </source>
</reference>
<name>A0A396H872_MEDTR</name>
<dbReference type="EMBL" id="PSQE01000007">
    <property type="protein sequence ID" value="RHN49462.1"/>
    <property type="molecule type" value="Genomic_DNA"/>
</dbReference>
<organism evidence="1">
    <name type="scientific">Medicago truncatula</name>
    <name type="common">Barrel medic</name>
    <name type="synonym">Medicago tribuloides</name>
    <dbReference type="NCBI Taxonomy" id="3880"/>
    <lineage>
        <taxon>Eukaryota</taxon>
        <taxon>Viridiplantae</taxon>
        <taxon>Streptophyta</taxon>
        <taxon>Embryophyta</taxon>
        <taxon>Tracheophyta</taxon>
        <taxon>Spermatophyta</taxon>
        <taxon>Magnoliopsida</taxon>
        <taxon>eudicotyledons</taxon>
        <taxon>Gunneridae</taxon>
        <taxon>Pentapetalae</taxon>
        <taxon>rosids</taxon>
        <taxon>fabids</taxon>
        <taxon>Fabales</taxon>
        <taxon>Fabaceae</taxon>
        <taxon>Papilionoideae</taxon>
        <taxon>50 kb inversion clade</taxon>
        <taxon>NPAAA clade</taxon>
        <taxon>Hologalegina</taxon>
        <taxon>IRL clade</taxon>
        <taxon>Trifolieae</taxon>
        <taxon>Medicago</taxon>
    </lineage>
</organism>